<evidence type="ECO:0000313" key="3">
    <source>
        <dbReference type="Proteomes" id="UP000616769"/>
    </source>
</evidence>
<evidence type="ECO:0000256" key="1">
    <source>
        <dbReference type="SAM" id="MobiDB-lite"/>
    </source>
</evidence>
<feature type="region of interest" description="Disordered" evidence="1">
    <location>
        <begin position="1"/>
        <end position="42"/>
    </location>
</feature>
<reference evidence="2 3" key="1">
    <citation type="journal article" date="2015" name="Parasit. Vectors">
        <title>Draft genome of the scabies mite.</title>
        <authorList>
            <person name="Rider S.D.Jr."/>
            <person name="Morgan M.S."/>
            <person name="Arlian L.G."/>
        </authorList>
    </citation>
    <scope>NUCLEOTIDE SEQUENCE [LARGE SCALE GENOMIC DNA]</scope>
    <source>
        <strain evidence="2">Arlian Lab</strain>
    </source>
</reference>
<dbReference type="SUPFAM" id="SSF74924">
    <property type="entry name" value="Cap-Gly domain"/>
    <property type="match status" value="1"/>
</dbReference>
<gene>
    <name evidence="2" type="ORF">QR98_0079850</name>
</gene>
<dbReference type="PANTHER" id="PTHR18916">
    <property type="entry name" value="DYNACTIN 1-RELATED MICROTUBULE-BINDING"/>
    <property type="match status" value="1"/>
</dbReference>
<dbReference type="SMART" id="SM01052">
    <property type="entry name" value="CAP_GLY"/>
    <property type="match status" value="1"/>
</dbReference>
<protein>
    <submittedName>
        <fullName evidence="2">CAP-GLY domain containing linker protein-like protein 1</fullName>
    </submittedName>
</protein>
<accession>A0A132AF16</accession>
<sequence length="127" mass="13805">MSHRIRVTSSSSFQSSKPSSRLGSTDSLLSETGSSSDTANYRINSAIPKPNLILKSSSSDLAIDDFQCEEKVWVNGKWIGVQLTSSDGKNDGSVAGVRYFSCPNNFGVFVRPQRLTKAPVPESVFKK</sequence>
<dbReference type="InterPro" id="IPR036859">
    <property type="entry name" value="CAP-Gly_dom_sf"/>
</dbReference>
<name>A0A132AF16_SARSC</name>
<feature type="compositionally biased region" description="Polar residues" evidence="1">
    <location>
        <begin position="21"/>
        <end position="42"/>
    </location>
</feature>
<organism evidence="2 3">
    <name type="scientific">Sarcoptes scabiei</name>
    <name type="common">Itch mite</name>
    <name type="synonym">Acarus scabiei</name>
    <dbReference type="NCBI Taxonomy" id="52283"/>
    <lineage>
        <taxon>Eukaryota</taxon>
        <taxon>Metazoa</taxon>
        <taxon>Ecdysozoa</taxon>
        <taxon>Arthropoda</taxon>
        <taxon>Chelicerata</taxon>
        <taxon>Arachnida</taxon>
        <taxon>Acari</taxon>
        <taxon>Acariformes</taxon>
        <taxon>Sarcoptiformes</taxon>
        <taxon>Astigmata</taxon>
        <taxon>Psoroptidia</taxon>
        <taxon>Sarcoptoidea</taxon>
        <taxon>Sarcoptidae</taxon>
        <taxon>Sarcoptinae</taxon>
        <taxon>Sarcoptes</taxon>
    </lineage>
</organism>
<dbReference type="Gene3D" id="2.30.30.190">
    <property type="entry name" value="CAP Gly-rich-like domain"/>
    <property type="match status" value="1"/>
</dbReference>
<dbReference type="VEuPathDB" id="VectorBase:SSCA000065"/>
<dbReference type="Pfam" id="PF01302">
    <property type="entry name" value="CAP_GLY"/>
    <property type="match status" value="1"/>
</dbReference>
<evidence type="ECO:0000313" key="2">
    <source>
        <dbReference type="EMBL" id="KPM09449.1"/>
    </source>
</evidence>
<dbReference type="InterPro" id="IPR000938">
    <property type="entry name" value="CAP-Gly_domain"/>
</dbReference>
<comment type="caution">
    <text evidence="2">The sequence shown here is derived from an EMBL/GenBank/DDBJ whole genome shotgun (WGS) entry which is preliminary data.</text>
</comment>
<proteinExistence type="predicted"/>
<dbReference type="Proteomes" id="UP000616769">
    <property type="component" value="Unassembled WGS sequence"/>
</dbReference>
<dbReference type="EMBL" id="JXLN01013560">
    <property type="protein sequence ID" value="KPM09449.1"/>
    <property type="molecule type" value="Genomic_DNA"/>
</dbReference>
<dbReference type="OrthoDB" id="5412539at2759"/>
<dbReference type="PROSITE" id="PS00845">
    <property type="entry name" value="CAP_GLY_1"/>
    <property type="match status" value="1"/>
</dbReference>
<feature type="compositionally biased region" description="Low complexity" evidence="1">
    <location>
        <begin position="9"/>
        <end position="20"/>
    </location>
</feature>
<dbReference type="PROSITE" id="PS50245">
    <property type="entry name" value="CAP_GLY_2"/>
    <property type="match status" value="1"/>
</dbReference>
<dbReference type="AlphaFoldDB" id="A0A132AF16"/>